<dbReference type="EMBL" id="JBHEZZ010000005">
    <property type="protein sequence ID" value="MFC1402066.1"/>
    <property type="molecule type" value="Genomic_DNA"/>
</dbReference>
<protein>
    <submittedName>
        <fullName evidence="6">ABC transporter substrate-binding protein</fullName>
    </submittedName>
</protein>
<dbReference type="Proteomes" id="UP001592528">
    <property type="component" value="Unassembled WGS sequence"/>
</dbReference>
<evidence type="ECO:0000256" key="3">
    <source>
        <dbReference type="ARBA" id="ARBA00022729"/>
    </source>
</evidence>
<dbReference type="PANTHER" id="PTHR46847:SF3">
    <property type="entry name" value="GALACTOFURANOSE-BINDING PROTEIN YTFQ"/>
    <property type="match status" value="1"/>
</dbReference>
<keyword evidence="3 4" id="KW-0732">Signal</keyword>
<dbReference type="PROSITE" id="PS51257">
    <property type="entry name" value="PROKAR_LIPOPROTEIN"/>
    <property type="match status" value="1"/>
</dbReference>
<dbReference type="Gene3D" id="3.40.50.2300">
    <property type="match status" value="2"/>
</dbReference>
<dbReference type="Pfam" id="PF13407">
    <property type="entry name" value="Peripla_BP_4"/>
    <property type="match status" value="1"/>
</dbReference>
<dbReference type="CDD" id="cd06309">
    <property type="entry name" value="PBP1_galactofuranose_YtfQ-like"/>
    <property type="match status" value="1"/>
</dbReference>
<comment type="similarity">
    <text evidence="2">Belongs to the bacterial solute-binding protein 2 family.</text>
</comment>
<accession>A0ABV6UKX9</accession>
<evidence type="ECO:0000256" key="4">
    <source>
        <dbReference type="SAM" id="SignalP"/>
    </source>
</evidence>
<evidence type="ECO:0000256" key="1">
    <source>
        <dbReference type="ARBA" id="ARBA00004196"/>
    </source>
</evidence>
<comment type="caution">
    <text evidence="6">The sequence shown here is derived from an EMBL/GenBank/DDBJ whole genome shotgun (WGS) entry which is preliminary data.</text>
</comment>
<evidence type="ECO:0000313" key="6">
    <source>
        <dbReference type="EMBL" id="MFC1402066.1"/>
    </source>
</evidence>
<dbReference type="InterPro" id="IPR028082">
    <property type="entry name" value="Peripla_BP_I"/>
</dbReference>
<keyword evidence="7" id="KW-1185">Reference proteome</keyword>
<evidence type="ECO:0000256" key="2">
    <source>
        <dbReference type="ARBA" id="ARBA00007639"/>
    </source>
</evidence>
<proteinExistence type="inferred from homology"/>
<comment type="subcellular location">
    <subcellularLocation>
        <location evidence="1">Cell envelope</location>
    </subcellularLocation>
</comment>
<dbReference type="PANTHER" id="PTHR46847">
    <property type="entry name" value="D-ALLOSE-BINDING PERIPLASMIC PROTEIN-RELATED"/>
    <property type="match status" value="1"/>
</dbReference>
<dbReference type="InterPro" id="IPR025997">
    <property type="entry name" value="SBP_2_dom"/>
</dbReference>
<feature type="signal peptide" evidence="4">
    <location>
        <begin position="1"/>
        <end position="34"/>
    </location>
</feature>
<evidence type="ECO:0000313" key="7">
    <source>
        <dbReference type="Proteomes" id="UP001592528"/>
    </source>
</evidence>
<name>A0ABV6UKX9_9ACTN</name>
<evidence type="ECO:0000259" key="5">
    <source>
        <dbReference type="Pfam" id="PF13407"/>
    </source>
</evidence>
<dbReference type="SUPFAM" id="SSF53822">
    <property type="entry name" value="Periplasmic binding protein-like I"/>
    <property type="match status" value="1"/>
</dbReference>
<organism evidence="6 7">
    <name type="scientific">Streptacidiphilus cavernicola</name>
    <dbReference type="NCBI Taxonomy" id="3342716"/>
    <lineage>
        <taxon>Bacteria</taxon>
        <taxon>Bacillati</taxon>
        <taxon>Actinomycetota</taxon>
        <taxon>Actinomycetes</taxon>
        <taxon>Kitasatosporales</taxon>
        <taxon>Streptomycetaceae</taxon>
        <taxon>Streptacidiphilus</taxon>
    </lineage>
</organism>
<feature type="domain" description="Periplasmic binding protein" evidence="5">
    <location>
        <begin position="92"/>
        <end position="328"/>
    </location>
</feature>
<dbReference type="RefSeq" id="WP_030252771.1">
    <property type="nucleotide sequence ID" value="NZ_JBHEZZ010000005.1"/>
</dbReference>
<sequence length="372" mass="38044">MNASPRTRAATAALVTTGLFLAVTACTNSGSATAPSSSSGATAAGTAAAQQVVSPSGSPAGPGCTYQTYAGGVPQLDITDGKTIVGFSQSESTSNPFRATETKSIEDEAKRLGVKLIERNANADVNAQNSQIEDMIAQGAKVLIVAPENSDGLGPALAQAKAKKIPVLTIDRTVTGTACSDFIAFIGSDFYGQAQIAADDLAGATGGTAHVAILQGTPGNNVSADRTKGFTDKLAAKYPGMTVVASQTANFDQTDGQKVMEQLLQAHSDINAVYAENDAMALGAIQAIKSAGKTPGKDVKVVTIDGIQQAVQDVAAGQVVADIETNPRFGPLAFQSLKDFFGTTGVQPKVIIKDSHFTSANAQQALTQGLVY</sequence>
<reference evidence="6 7" key="1">
    <citation type="submission" date="2024-09" db="EMBL/GenBank/DDBJ databases">
        <authorList>
            <person name="Lee S.D."/>
        </authorList>
    </citation>
    <scope>NUCLEOTIDE SEQUENCE [LARGE SCALE GENOMIC DNA]</scope>
    <source>
        <strain evidence="6 7">N1-5</strain>
    </source>
</reference>
<gene>
    <name evidence="6" type="ORF">ACEZDJ_12290</name>
</gene>
<feature type="chain" id="PRO_5046476816" evidence="4">
    <location>
        <begin position="35"/>
        <end position="372"/>
    </location>
</feature>